<keyword evidence="4" id="KW-0411">Iron-sulfur</keyword>
<feature type="domain" description="4Fe-4S ferredoxin-type" evidence="5">
    <location>
        <begin position="4"/>
        <end position="33"/>
    </location>
</feature>
<evidence type="ECO:0000313" key="7">
    <source>
        <dbReference type="Proteomes" id="UP000001901"/>
    </source>
</evidence>
<keyword evidence="7" id="KW-1185">Reference proteome</keyword>
<keyword evidence="2" id="KW-0479">Metal-binding</keyword>
<gene>
    <name evidence="6" type="ordered locus">Arcpr_0079</name>
</gene>
<protein>
    <submittedName>
        <fullName evidence="6">4Fe-4S ferredoxin iron-sulfur binding domain protein</fullName>
    </submittedName>
</protein>
<keyword evidence="3" id="KW-0408">Iron</keyword>
<dbReference type="GeneID" id="8738725"/>
<evidence type="ECO:0000259" key="5">
    <source>
        <dbReference type="PROSITE" id="PS51379"/>
    </source>
</evidence>
<dbReference type="InterPro" id="IPR050954">
    <property type="entry name" value="ET_IronSulfur_Cluster-Binding"/>
</dbReference>
<dbReference type="Pfam" id="PF00037">
    <property type="entry name" value="Fer4"/>
    <property type="match status" value="1"/>
</dbReference>
<dbReference type="eggNOG" id="arCOG01500">
    <property type="taxonomic scope" value="Archaea"/>
</dbReference>
<dbReference type="PANTHER" id="PTHR43177">
    <property type="entry name" value="PROTEIN NRFC"/>
    <property type="match status" value="1"/>
</dbReference>
<organism evidence="6 7">
    <name type="scientific">Archaeoglobus profundus (strain DSM 5631 / JCM 9629 / NBRC 100127 / Av18)</name>
    <dbReference type="NCBI Taxonomy" id="572546"/>
    <lineage>
        <taxon>Archaea</taxon>
        <taxon>Methanobacteriati</taxon>
        <taxon>Methanobacteriota</taxon>
        <taxon>Archaeoglobi</taxon>
        <taxon>Archaeoglobales</taxon>
        <taxon>Archaeoglobaceae</taxon>
        <taxon>Archaeoglobus</taxon>
    </lineage>
</organism>
<dbReference type="GO" id="GO:0051539">
    <property type="term" value="F:4 iron, 4 sulfur cluster binding"/>
    <property type="evidence" value="ECO:0007669"/>
    <property type="project" value="UniProtKB-KW"/>
</dbReference>
<dbReference type="GO" id="GO:0046872">
    <property type="term" value="F:metal ion binding"/>
    <property type="evidence" value="ECO:0007669"/>
    <property type="project" value="UniProtKB-KW"/>
</dbReference>
<dbReference type="SUPFAM" id="SSF54862">
    <property type="entry name" value="4Fe-4S ferredoxins"/>
    <property type="match status" value="1"/>
</dbReference>
<dbReference type="PROSITE" id="PS51379">
    <property type="entry name" value="4FE4S_FER_2"/>
    <property type="match status" value="4"/>
</dbReference>
<dbReference type="GO" id="GO:0016491">
    <property type="term" value="F:oxidoreductase activity"/>
    <property type="evidence" value="ECO:0007669"/>
    <property type="project" value="UniProtKB-ARBA"/>
</dbReference>
<evidence type="ECO:0000256" key="4">
    <source>
        <dbReference type="ARBA" id="ARBA00023014"/>
    </source>
</evidence>
<dbReference type="InterPro" id="IPR017900">
    <property type="entry name" value="4Fe4S_Fe_S_CS"/>
</dbReference>
<evidence type="ECO:0000256" key="2">
    <source>
        <dbReference type="ARBA" id="ARBA00022723"/>
    </source>
</evidence>
<feature type="domain" description="4Fe-4S ferredoxin-type" evidence="5">
    <location>
        <begin position="77"/>
        <end position="106"/>
    </location>
</feature>
<name>D2RFT0_ARCPA</name>
<dbReference type="PANTHER" id="PTHR43177:SF3">
    <property type="entry name" value="PROTEIN NRFC HOMOLOG"/>
    <property type="match status" value="1"/>
</dbReference>
<proteinExistence type="predicted"/>
<dbReference type="STRING" id="572546.Arcpr_0079"/>
<sequence length="134" mass="14288">MPKRLVTVDLEKCVGCGLCVLACSRKFGYAGNDYSGILSVSLSGFERGATVIFCRGCEDPPCVQVCPTGALRKRKGGGVIYKEDLCIGCKNCVQACTIGAIFERRDGKIAVCVHCGYCVNFCPHGVLALKEVKA</sequence>
<dbReference type="PaxDb" id="572546-Arcpr_0079"/>
<feature type="domain" description="4Fe-4S ferredoxin-type" evidence="5">
    <location>
        <begin position="112"/>
        <end position="132"/>
    </location>
</feature>
<evidence type="ECO:0000256" key="3">
    <source>
        <dbReference type="ARBA" id="ARBA00023004"/>
    </source>
</evidence>
<reference evidence="6 7" key="1">
    <citation type="journal article" date="2010" name="Stand. Genomic Sci.">
        <title>Complete genome sequence of Archaeoglobus profundus type strain (AV18).</title>
        <authorList>
            <person name="von Jan M."/>
            <person name="Lapidus A."/>
            <person name="Del Rio T.G."/>
            <person name="Copeland A."/>
            <person name="Tice H."/>
            <person name="Cheng J.F."/>
            <person name="Lucas S."/>
            <person name="Chen F."/>
            <person name="Nolan M."/>
            <person name="Goodwin L."/>
            <person name="Han C."/>
            <person name="Pitluck S."/>
            <person name="Liolios K."/>
            <person name="Ivanova N."/>
            <person name="Mavromatis K."/>
            <person name="Ovchinnikova G."/>
            <person name="Chertkov O."/>
            <person name="Pati A."/>
            <person name="Chen A."/>
            <person name="Palaniappan K."/>
            <person name="Land M."/>
            <person name="Hauser L."/>
            <person name="Chang Y.J."/>
            <person name="Jeffries C.D."/>
            <person name="Saunders E."/>
            <person name="Brettin T."/>
            <person name="Detter J.C."/>
            <person name="Chain P."/>
            <person name="Eichinger K."/>
            <person name="Huber H."/>
            <person name="Spring S."/>
            <person name="Rohde M."/>
            <person name="Goker M."/>
            <person name="Wirth R."/>
            <person name="Woyke T."/>
            <person name="Bristow J."/>
            <person name="Eisen J.A."/>
            <person name="Markowitz V."/>
            <person name="Hugenholtz P."/>
            <person name="Kyrpides N.C."/>
            <person name="Klenk H.P."/>
        </authorList>
    </citation>
    <scope>NUCLEOTIDE SEQUENCE [LARGE SCALE GENOMIC DNA]</scope>
    <source>
        <strain evidence="7">DSM 5631 / JCM 9629 / NBRC 100127 / Av18</strain>
    </source>
</reference>
<dbReference type="InterPro" id="IPR017896">
    <property type="entry name" value="4Fe4S_Fe-S-bd"/>
</dbReference>
<dbReference type="KEGG" id="apo:Arcpr_0079"/>
<dbReference type="RefSeq" id="WP_012939491.1">
    <property type="nucleotide sequence ID" value="NC_013741.1"/>
</dbReference>
<accession>D2RFT0</accession>
<dbReference type="PROSITE" id="PS00198">
    <property type="entry name" value="4FE4S_FER_1"/>
    <property type="match status" value="1"/>
</dbReference>
<dbReference type="EMBL" id="CP001857">
    <property type="protein sequence ID" value="ADB57155.1"/>
    <property type="molecule type" value="Genomic_DNA"/>
</dbReference>
<dbReference type="OrthoDB" id="2837at2157"/>
<dbReference type="Pfam" id="PF13247">
    <property type="entry name" value="Fer4_11"/>
    <property type="match status" value="1"/>
</dbReference>
<dbReference type="Gene3D" id="3.30.70.20">
    <property type="match status" value="3"/>
</dbReference>
<evidence type="ECO:0000313" key="6">
    <source>
        <dbReference type="EMBL" id="ADB57155.1"/>
    </source>
</evidence>
<dbReference type="Proteomes" id="UP000001901">
    <property type="component" value="Chromosome"/>
</dbReference>
<feature type="domain" description="4Fe-4S ferredoxin-type" evidence="5">
    <location>
        <begin position="54"/>
        <end position="76"/>
    </location>
</feature>
<dbReference type="HOGENOM" id="CLU_043374_3_2_2"/>
<evidence type="ECO:0000256" key="1">
    <source>
        <dbReference type="ARBA" id="ARBA00022485"/>
    </source>
</evidence>
<keyword evidence="1" id="KW-0004">4Fe-4S</keyword>
<dbReference type="AlphaFoldDB" id="D2RFT0"/>